<dbReference type="AlphaFoldDB" id="A0AB33WVB3"/>
<accession>A0AB33WVB3</accession>
<proteinExistence type="predicted"/>
<organism evidence="2 3">
    <name type="scientific">Pseudomonas chlororaphis O6</name>
    <dbReference type="NCBI Taxonomy" id="1037915"/>
    <lineage>
        <taxon>Bacteria</taxon>
        <taxon>Pseudomonadati</taxon>
        <taxon>Pseudomonadota</taxon>
        <taxon>Gammaproteobacteria</taxon>
        <taxon>Pseudomonadales</taxon>
        <taxon>Pseudomonadaceae</taxon>
        <taxon>Pseudomonas</taxon>
    </lineage>
</organism>
<sequence>MWISISKPYIPDLGFPAIAYGTHQAPLDLRILLYSGGAAAERHKVANLIENGFLGPPLLERLELVEKLHDMLTSDLVKGLSPITIINRVYWLRIFYGWCDSQNIQITLATVENSYLLWVESLIHRSRVINDIKEMTAYRHAKGVDHMISKALGLSLGLLRKTRLSAPNKRKRILGTQADKQNLEDLFKFGSLLSDIISALTVDTIKGPLPIEIHIRNGDKLQEWCQQIPLENLKTLREGSRGSQRKSEVKQILSSRAAWEADTSLRTRYPLVNLRIEAELLTFISQTSINLSQAFKLERGNFRYQTDGDEVKVFRVFKGRRSGEADFRIFKEYRTFFKSYLNWVDDLFPKDEKRLFPFVYRAKIPSYIKAPHFSAIVSRCNRLGVRYFKSAALRKTRINWMLRRSQDLDLTAEIAQHTQETLIRVYEEPHHQIAASEISRFHRLTDPSISPPGPGVCIDDRRMPEVIKNMPPGAPLPDCISPAGCLFCDFHRDIEDADYIWSLASYRYCKTLELRRASGSDNIENIHPAEVLIQRITSKLQYFEAINTTFARWVQEASYRIREGHFHPAFDGFIQLMEQRV</sequence>
<keyword evidence="1" id="KW-0233">DNA recombination</keyword>
<name>A0AB33WVB3_9PSED</name>
<evidence type="ECO:0000256" key="1">
    <source>
        <dbReference type="ARBA" id="ARBA00023172"/>
    </source>
</evidence>
<comment type="caution">
    <text evidence="2">The sequence shown here is derived from an EMBL/GenBank/DDBJ whole genome shotgun (WGS) entry which is preliminary data.</text>
</comment>
<dbReference type="InterPro" id="IPR011010">
    <property type="entry name" value="DNA_brk_join_enz"/>
</dbReference>
<dbReference type="InterPro" id="IPR013762">
    <property type="entry name" value="Integrase-like_cat_sf"/>
</dbReference>
<evidence type="ECO:0000313" key="2">
    <source>
        <dbReference type="EMBL" id="EIM17074.1"/>
    </source>
</evidence>
<protein>
    <recommendedName>
        <fullName evidence="4">Site-specific integrase</fullName>
    </recommendedName>
</protein>
<evidence type="ECO:0008006" key="4">
    <source>
        <dbReference type="Google" id="ProtNLM"/>
    </source>
</evidence>
<dbReference type="GO" id="GO:0015074">
    <property type="term" value="P:DNA integration"/>
    <property type="evidence" value="ECO:0007669"/>
    <property type="project" value="InterPro"/>
</dbReference>
<reference evidence="2 3" key="1">
    <citation type="journal article" date="2012" name="PLoS Genet.">
        <title>Comparative Genomics of Plant-Associated Pseudomonas spp.: Insights into Diversity and Inheritance of Traits Involved in Multitrophic Interactions.</title>
        <authorList>
            <person name="Loper J.E."/>
            <person name="Hassan K.A."/>
            <person name="Mavrodi D.V."/>
            <person name="Davis E.W.II."/>
            <person name="Lim C.K."/>
            <person name="Shaffer B.T."/>
            <person name="Elbourne L.D."/>
            <person name="Stockwell V.O."/>
            <person name="Hartney S.L."/>
            <person name="Breakwell K."/>
            <person name="Henkels M.D."/>
            <person name="Tetu S.G."/>
            <person name="Rangel L.I."/>
            <person name="Kidarsa T.A."/>
            <person name="Wilson N.L."/>
            <person name="van de Mortel J.E."/>
            <person name="Song C."/>
            <person name="Blumhagen R."/>
            <person name="Radune D."/>
            <person name="Hostetler J.B."/>
            <person name="Brinkac L.M."/>
            <person name="Durkin A.S."/>
            <person name="Kluepfel D.A."/>
            <person name="Wechter W.P."/>
            <person name="Anderson A.J."/>
            <person name="Kim Y.C."/>
            <person name="Pierson L.S.III."/>
            <person name="Pierson E.A."/>
            <person name="Lindow S.E."/>
            <person name="Kobayashi D.Y."/>
            <person name="Raaijmakers J.M."/>
            <person name="Weller D.M."/>
            <person name="Thomashow L.S."/>
            <person name="Allen A.E."/>
            <person name="Paulsen I.T."/>
        </authorList>
    </citation>
    <scope>NUCLEOTIDE SEQUENCE [LARGE SCALE GENOMIC DNA]</scope>
    <source>
        <strain evidence="2 3">O6</strain>
    </source>
</reference>
<dbReference type="GO" id="GO:0006310">
    <property type="term" value="P:DNA recombination"/>
    <property type="evidence" value="ECO:0007669"/>
    <property type="project" value="UniProtKB-KW"/>
</dbReference>
<evidence type="ECO:0000313" key="3">
    <source>
        <dbReference type="Proteomes" id="UP000003790"/>
    </source>
</evidence>
<dbReference type="GO" id="GO:0003677">
    <property type="term" value="F:DNA binding"/>
    <property type="evidence" value="ECO:0007669"/>
    <property type="project" value="InterPro"/>
</dbReference>
<dbReference type="Proteomes" id="UP000003790">
    <property type="component" value="Chromosome"/>
</dbReference>
<gene>
    <name evidence="2" type="ORF">PchlO6_6052</name>
</gene>
<dbReference type="RefSeq" id="WP_009051479.1">
    <property type="nucleotide sequence ID" value="NZ_CM001490.1"/>
</dbReference>
<dbReference type="EMBL" id="AHOT01000009">
    <property type="protein sequence ID" value="EIM17074.1"/>
    <property type="molecule type" value="Genomic_DNA"/>
</dbReference>
<dbReference type="Gene3D" id="1.10.443.10">
    <property type="entry name" value="Intergrase catalytic core"/>
    <property type="match status" value="1"/>
</dbReference>
<dbReference type="SUPFAM" id="SSF56349">
    <property type="entry name" value="DNA breaking-rejoining enzymes"/>
    <property type="match status" value="1"/>
</dbReference>